<dbReference type="AlphaFoldDB" id="A0A2C9CMZ9"/>
<dbReference type="Proteomes" id="UP000220034">
    <property type="component" value="Unassembled WGS sequence"/>
</dbReference>
<organism evidence="1 2">
    <name type="scientific">Pontivivens marinum</name>
    <dbReference type="NCBI Taxonomy" id="1690039"/>
    <lineage>
        <taxon>Bacteria</taxon>
        <taxon>Pseudomonadati</taxon>
        <taxon>Pseudomonadota</taxon>
        <taxon>Alphaproteobacteria</taxon>
        <taxon>Rhodobacterales</taxon>
        <taxon>Paracoccaceae</taxon>
        <taxon>Pontivivens</taxon>
    </lineage>
</organism>
<dbReference type="RefSeq" id="WP_097928148.1">
    <property type="nucleotide sequence ID" value="NZ_OCTN01000001.1"/>
</dbReference>
<keyword evidence="2" id="KW-1185">Reference proteome</keyword>
<evidence type="ECO:0000313" key="1">
    <source>
        <dbReference type="EMBL" id="SOH92575.1"/>
    </source>
</evidence>
<dbReference type="InterPro" id="IPR027266">
    <property type="entry name" value="TrmE/GcvT-like"/>
</dbReference>
<dbReference type="Gene3D" id="3.30.1360.120">
    <property type="entry name" value="Probable tRNA modification gtpase trme, domain 1"/>
    <property type="match status" value="1"/>
</dbReference>
<reference evidence="2" key="1">
    <citation type="submission" date="2017-09" db="EMBL/GenBank/DDBJ databases">
        <authorList>
            <person name="Varghese N."/>
            <person name="Submissions S."/>
        </authorList>
    </citation>
    <scope>NUCLEOTIDE SEQUENCE [LARGE SCALE GENOMIC DNA]</scope>
    <source>
        <strain evidence="2">C7</strain>
    </source>
</reference>
<accession>A0A2C9CMZ9</accession>
<gene>
    <name evidence="1" type="ORF">SAMN06273572_101423</name>
</gene>
<proteinExistence type="predicted"/>
<name>A0A2C9CMZ9_9RHOB</name>
<evidence type="ECO:0000313" key="2">
    <source>
        <dbReference type="Proteomes" id="UP000220034"/>
    </source>
</evidence>
<dbReference type="OrthoDB" id="7350722at2"/>
<dbReference type="EMBL" id="OCTN01000001">
    <property type="protein sequence ID" value="SOH92575.1"/>
    <property type="molecule type" value="Genomic_DNA"/>
</dbReference>
<sequence length="164" mass="17526">MVDLIEKSAFSGAELPFVAGGLTLDEAPIDALWSVSPYAGAQVPLDLQVGRCGQNTIWAGADMWFTTQAPPDLTGIAAVTEQGDGWVALDLTGDGWGHVLARICPVDPMLISQGVCVRTDLGHMFALIIGLGRGVRIMGMRSFAHSLHHELVEAMQSQAARQRM</sequence>
<protein>
    <submittedName>
        <fullName evidence="1">Sarcosine oxidase, gamma subunit family</fullName>
    </submittedName>
</protein>